<dbReference type="Proteomes" id="UP000076603">
    <property type="component" value="Unassembled WGS sequence"/>
</dbReference>
<evidence type="ECO:0008006" key="3">
    <source>
        <dbReference type="Google" id="ProtNLM"/>
    </source>
</evidence>
<dbReference type="OrthoDB" id="2063617at2"/>
<dbReference type="AlphaFoldDB" id="A0A161XI32"/>
<dbReference type="STRING" id="1121326.CLMAG_14190"/>
<organism evidence="1 2">
    <name type="scientific">Clostridium magnum DSM 2767</name>
    <dbReference type="NCBI Taxonomy" id="1121326"/>
    <lineage>
        <taxon>Bacteria</taxon>
        <taxon>Bacillati</taxon>
        <taxon>Bacillota</taxon>
        <taxon>Clostridia</taxon>
        <taxon>Eubacteriales</taxon>
        <taxon>Clostridiaceae</taxon>
        <taxon>Clostridium</taxon>
    </lineage>
</organism>
<accession>A0A161XI32</accession>
<dbReference type="Pfam" id="PF20765">
    <property type="entry name" value="Phage_tail_terminator_8"/>
    <property type="match status" value="1"/>
</dbReference>
<name>A0A161XI32_9CLOT</name>
<evidence type="ECO:0000313" key="2">
    <source>
        <dbReference type="Proteomes" id="UP000076603"/>
    </source>
</evidence>
<protein>
    <recommendedName>
        <fullName evidence="3">Phage protein</fullName>
    </recommendedName>
</protein>
<dbReference type="InterPro" id="IPR049254">
    <property type="entry name" value="Phage_tail_terminator"/>
</dbReference>
<dbReference type="PATRIC" id="fig|1121326.3.peg.1389"/>
<comment type="caution">
    <text evidence="1">The sequence shown here is derived from an EMBL/GenBank/DDBJ whole genome shotgun (WGS) entry which is preliminary data.</text>
</comment>
<reference evidence="1 2" key="1">
    <citation type="submission" date="2016-04" db="EMBL/GenBank/DDBJ databases">
        <title>Genome sequence of Clostridium magnum DSM 2767.</title>
        <authorList>
            <person name="Poehlein A."/>
            <person name="Uhlig R."/>
            <person name="Fischer R."/>
            <person name="Bahl H."/>
            <person name="Daniel R."/>
        </authorList>
    </citation>
    <scope>NUCLEOTIDE SEQUENCE [LARGE SCALE GENOMIC DNA]</scope>
    <source>
        <strain evidence="1 2">DSM 2767</strain>
    </source>
</reference>
<dbReference type="EMBL" id="LWAE01000001">
    <property type="protein sequence ID" value="KZL94366.1"/>
    <property type="molecule type" value="Genomic_DNA"/>
</dbReference>
<sequence length="145" mass="16914">MITLVDIKKSINDVLKGTGYKVYGNEVKEGFTRPCFFAQLIPISSDILKKDTSENFLMAEIIYFSKDKTDLENLKMYDVLKKSFIPTLQVNNRKFLVRNFRSDTIDDTENDTDNIYSIRFDLNFYDEIIDNTPEAELMQNLSLKL</sequence>
<gene>
    <name evidence="1" type="ORF">CLMAG_14190</name>
</gene>
<evidence type="ECO:0000313" key="1">
    <source>
        <dbReference type="EMBL" id="KZL94366.1"/>
    </source>
</evidence>
<proteinExistence type="predicted"/>
<dbReference type="RefSeq" id="WP_066619809.1">
    <property type="nucleotide sequence ID" value="NZ_FQXL01000069.1"/>
</dbReference>
<keyword evidence="2" id="KW-1185">Reference proteome</keyword>